<keyword evidence="5 6" id="KW-0472">Membrane</keyword>
<evidence type="ECO:0000313" key="7">
    <source>
        <dbReference type="EMBL" id="PHH63065.1"/>
    </source>
</evidence>
<dbReference type="EMBL" id="NJET01000057">
    <property type="protein sequence ID" value="PHH63065.1"/>
    <property type="molecule type" value="Genomic_DNA"/>
</dbReference>
<evidence type="ECO:0000256" key="2">
    <source>
        <dbReference type="ARBA" id="ARBA00007049"/>
    </source>
</evidence>
<dbReference type="PANTHER" id="PTHR31851">
    <property type="entry name" value="FE(2+)/MN(2+) TRANSPORTER PCL1"/>
    <property type="match status" value="1"/>
</dbReference>
<evidence type="ECO:0000256" key="6">
    <source>
        <dbReference type="SAM" id="Phobius"/>
    </source>
</evidence>
<comment type="similarity">
    <text evidence="2">Belongs to the CCC1 family.</text>
</comment>
<dbReference type="GO" id="GO:0030026">
    <property type="term" value="P:intracellular manganese ion homeostasis"/>
    <property type="evidence" value="ECO:0007669"/>
    <property type="project" value="InterPro"/>
</dbReference>
<evidence type="ECO:0008006" key="9">
    <source>
        <dbReference type="Google" id="ProtNLM"/>
    </source>
</evidence>
<proteinExistence type="inferred from homology"/>
<keyword evidence="3 6" id="KW-0812">Transmembrane</keyword>
<protein>
    <recommendedName>
        <fullName evidence="9">Vacuolar iron transporter Ccc1</fullName>
    </recommendedName>
</protein>
<sequence length="257" mass="26846">MSETTPLVPQQARPCISDSLRDVIIGFSDGLTVPFALTAGLSSLNSSRLVIMAGLAELFSGMISMGLGAYLAAATERASQRSRKPAPQTNLVAAITARYPSISPSIAQLFVDEVVAASTSPCYGSPSVTQTCSATALHSQSTPDDAWLRSKLDLDAQSHSTTRLHPCISGLTMGLSYFFGGLIPMLPYFILSTVRDALLVSVVITVAILLAFGYAKNYIAIRSHGAGFEGALQTLIIGVLAAGTSYAIVKLLDAGAS</sequence>
<dbReference type="Proteomes" id="UP000226192">
    <property type="component" value="Unassembled WGS sequence"/>
</dbReference>
<reference evidence="7 8" key="1">
    <citation type="submission" date="2017-06" db="EMBL/GenBank/DDBJ databases">
        <title>Ant-infecting Ophiocordyceps genomes reveal a high diversity of potential behavioral manipulation genes and a possible major role for enterotoxins.</title>
        <authorList>
            <person name="De Bekker C."/>
            <person name="Evans H.C."/>
            <person name="Brachmann A."/>
            <person name="Hughes D.P."/>
        </authorList>
    </citation>
    <scope>NUCLEOTIDE SEQUENCE [LARGE SCALE GENOMIC DNA]</scope>
    <source>
        <strain evidence="7 8">Map64</strain>
    </source>
</reference>
<name>A0A2C5Y0P8_9HYPO</name>
<organism evidence="7 8">
    <name type="scientific">Ophiocordyceps australis</name>
    <dbReference type="NCBI Taxonomy" id="1399860"/>
    <lineage>
        <taxon>Eukaryota</taxon>
        <taxon>Fungi</taxon>
        <taxon>Dikarya</taxon>
        <taxon>Ascomycota</taxon>
        <taxon>Pezizomycotina</taxon>
        <taxon>Sordariomycetes</taxon>
        <taxon>Hypocreomycetidae</taxon>
        <taxon>Hypocreales</taxon>
        <taxon>Ophiocordycipitaceae</taxon>
        <taxon>Ophiocordyceps</taxon>
    </lineage>
</organism>
<dbReference type="Pfam" id="PF01988">
    <property type="entry name" value="VIT1"/>
    <property type="match status" value="1"/>
</dbReference>
<keyword evidence="8" id="KW-1185">Reference proteome</keyword>
<evidence type="ECO:0000256" key="3">
    <source>
        <dbReference type="ARBA" id="ARBA00022692"/>
    </source>
</evidence>
<accession>A0A2C5Y0P8</accession>
<evidence type="ECO:0000313" key="8">
    <source>
        <dbReference type="Proteomes" id="UP000226192"/>
    </source>
</evidence>
<evidence type="ECO:0000256" key="5">
    <source>
        <dbReference type="ARBA" id="ARBA00023136"/>
    </source>
</evidence>
<dbReference type="InterPro" id="IPR008217">
    <property type="entry name" value="Ccc1_fam"/>
</dbReference>
<comment type="subcellular location">
    <subcellularLocation>
        <location evidence="1">Endomembrane system</location>
        <topology evidence="1">Multi-pass membrane protein</topology>
    </subcellularLocation>
</comment>
<keyword evidence="4 6" id="KW-1133">Transmembrane helix</keyword>
<dbReference type="STRING" id="1399860.A0A2C5Y0P8"/>
<feature type="transmembrane region" description="Helical" evidence="6">
    <location>
        <begin position="49"/>
        <end position="73"/>
    </location>
</feature>
<dbReference type="GO" id="GO:0012505">
    <property type="term" value="C:endomembrane system"/>
    <property type="evidence" value="ECO:0007669"/>
    <property type="project" value="UniProtKB-SubCell"/>
</dbReference>
<dbReference type="GO" id="GO:0005384">
    <property type="term" value="F:manganese ion transmembrane transporter activity"/>
    <property type="evidence" value="ECO:0007669"/>
    <property type="project" value="InterPro"/>
</dbReference>
<feature type="transmembrane region" description="Helical" evidence="6">
    <location>
        <begin position="227"/>
        <end position="249"/>
    </location>
</feature>
<evidence type="ECO:0000256" key="1">
    <source>
        <dbReference type="ARBA" id="ARBA00004127"/>
    </source>
</evidence>
<dbReference type="AlphaFoldDB" id="A0A2C5Y0P8"/>
<evidence type="ECO:0000256" key="4">
    <source>
        <dbReference type="ARBA" id="ARBA00022989"/>
    </source>
</evidence>
<comment type="caution">
    <text evidence="7">The sequence shown here is derived from an EMBL/GenBank/DDBJ whole genome shotgun (WGS) entry which is preliminary data.</text>
</comment>
<feature type="transmembrane region" description="Helical" evidence="6">
    <location>
        <begin position="167"/>
        <end position="191"/>
    </location>
</feature>
<feature type="transmembrane region" description="Helical" evidence="6">
    <location>
        <begin position="197"/>
        <end position="215"/>
    </location>
</feature>
<dbReference type="OrthoDB" id="73465at2759"/>
<gene>
    <name evidence="7" type="ORF">CDD81_6310</name>
</gene>